<sequence length="127" mass="14387">MFRDLAITALINESEDDKTLSADDLKRMGIIDDKIVHWLATNKLSEDIALLLLEYVDYFTDNQKADLTAELIRLGGDQLSPTVFSFAKMDDIYIAHSAMIASRNFDHLFFHCRAAELGTYGGRQNQL</sequence>
<organism evidence="1 2">
    <name type="scientific">Panagrolaimus davidi</name>
    <dbReference type="NCBI Taxonomy" id="227884"/>
    <lineage>
        <taxon>Eukaryota</taxon>
        <taxon>Metazoa</taxon>
        <taxon>Ecdysozoa</taxon>
        <taxon>Nematoda</taxon>
        <taxon>Chromadorea</taxon>
        <taxon>Rhabditida</taxon>
        <taxon>Tylenchina</taxon>
        <taxon>Panagrolaimomorpha</taxon>
        <taxon>Panagrolaimoidea</taxon>
        <taxon>Panagrolaimidae</taxon>
        <taxon>Panagrolaimus</taxon>
    </lineage>
</organism>
<reference evidence="2" key="1">
    <citation type="submission" date="2022-11" db="UniProtKB">
        <authorList>
            <consortium name="WormBaseParasite"/>
        </authorList>
    </citation>
    <scope>IDENTIFICATION</scope>
</reference>
<evidence type="ECO:0000313" key="1">
    <source>
        <dbReference type="Proteomes" id="UP000887578"/>
    </source>
</evidence>
<evidence type="ECO:0000313" key="2">
    <source>
        <dbReference type="WBParaSite" id="PDA_v2.g11808.t1"/>
    </source>
</evidence>
<name>A0A914P1W6_9BILA</name>
<accession>A0A914P1W6</accession>
<dbReference type="Proteomes" id="UP000887578">
    <property type="component" value="Unplaced"/>
</dbReference>
<dbReference type="AlphaFoldDB" id="A0A914P1W6"/>
<keyword evidence="1" id="KW-1185">Reference proteome</keyword>
<protein>
    <submittedName>
        <fullName evidence="2">Uncharacterized protein</fullName>
    </submittedName>
</protein>
<dbReference type="WBParaSite" id="PDA_v2.g11808.t1">
    <property type="protein sequence ID" value="PDA_v2.g11808.t1"/>
    <property type="gene ID" value="PDA_v2.g11808"/>
</dbReference>
<proteinExistence type="predicted"/>